<dbReference type="RefSeq" id="WP_380024814.1">
    <property type="nucleotide sequence ID" value="NZ_JBHSHC010000033.1"/>
</dbReference>
<feature type="transmembrane region" description="Helical" evidence="1">
    <location>
        <begin position="148"/>
        <end position="169"/>
    </location>
</feature>
<dbReference type="Proteomes" id="UP001596002">
    <property type="component" value="Unassembled WGS sequence"/>
</dbReference>
<dbReference type="Gene3D" id="3.40.720.10">
    <property type="entry name" value="Alkaline Phosphatase, subunit A"/>
    <property type="match status" value="2"/>
</dbReference>
<feature type="transmembrane region" description="Helical" evidence="1">
    <location>
        <begin position="70"/>
        <end position="87"/>
    </location>
</feature>
<reference evidence="3" key="1">
    <citation type="journal article" date="2019" name="Int. J. Syst. Evol. Microbiol.">
        <title>The Global Catalogue of Microorganisms (GCM) 10K type strain sequencing project: providing services to taxonomists for standard genome sequencing and annotation.</title>
        <authorList>
            <consortium name="The Broad Institute Genomics Platform"/>
            <consortium name="The Broad Institute Genome Sequencing Center for Infectious Disease"/>
            <person name="Wu L."/>
            <person name="Ma J."/>
        </authorList>
    </citation>
    <scope>NUCLEOTIDE SEQUENCE [LARGE SCALE GENOMIC DNA]</scope>
    <source>
        <strain evidence="3">WYCCWR 12678</strain>
    </source>
</reference>
<proteinExistence type="predicted"/>
<feature type="transmembrane region" description="Helical" evidence="1">
    <location>
        <begin position="93"/>
        <end position="114"/>
    </location>
</feature>
<evidence type="ECO:0000256" key="1">
    <source>
        <dbReference type="SAM" id="Phobius"/>
    </source>
</evidence>
<name>A0ABV9PY91_9BACL</name>
<feature type="transmembrane region" description="Helical" evidence="1">
    <location>
        <begin position="175"/>
        <end position="200"/>
    </location>
</feature>
<comment type="caution">
    <text evidence="2">The sequence shown here is derived from an EMBL/GenBank/DDBJ whole genome shotgun (WGS) entry which is preliminary data.</text>
</comment>
<keyword evidence="1" id="KW-1133">Transmembrane helix</keyword>
<feature type="transmembrane region" description="Helical" evidence="1">
    <location>
        <begin position="21"/>
        <end position="40"/>
    </location>
</feature>
<keyword evidence="1" id="KW-0472">Membrane</keyword>
<protein>
    <submittedName>
        <fullName evidence="2">Alkaline phosphatase family protein</fullName>
    </submittedName>
</protein>
<feature type="transmembrane region" description="Helical" evidence="1">
    <location>
        <begin position="46"/>
        <end position="63"/>
    </location>
</feature>
<evidence type="ECO:0000313" key="2">
    <source>
        <dbReference type="EMBL" id="MFC4766926.1"/>
    </source>
</evidence>
<accession>A0ABV9PY91</accession>
<organism evidence="2 3">
    <name type="scientific">Effusibacillus consociatus</name>
    <dbReference type="NCBI Taxonomy" id="1117041"/>
    <lineage>
        <taxon>Bacteria</taxon>
        <taxon>Bacillati</taxon>
        <taxon>Bacillota</taxon>
        <taxon>Bacilli</taxon>
        <taxon>Bacillales</taxon>
        <taxon>Alicyclobacillaceae</taxon>
        <taxon>Effusibacillus</taxon>
    </lineage>
</organism>
<dbReference type="PANTHER" id="PTHR10151">
    <property type="entry name" value="ECTONUCLEOTIDE PYROPHOSPHATASE/PHOSPHODIESTERASE"/>
    <property type="match status" value="1"/>
</dbReference>
<keyword evidence="3" id="KW-1185">Reference proteome</keyword>
<sequence>MKSASLFEIVAARCWNVLNEGKTFTPVFVLSVFLIANGFTVDPLQFGQALLVTLPLFVVHYIFDFPLHLRWFLVVPLAAFVALSSHWNNGLLVWALGLYAFFTVFFWGTLYYHLRIGTTWWNFTRIWKLFLKNTDSTSGNVFEQLPKVFLLLLVFDWVYGALGGGVAVQSPAGGFAGWIESFGTLYAGFVAVVTLYSWLVHRLFFTWKPKEYEDSTSNAQVAEAKAKRVVVIVIDGCRKERFEEADAPFLNHLRRTGVYYHQMETVYPARTVVCFSSMFTGTYPREHGIQSNMVWKLGVRVESIFDKLKQQGKKGVLFGCAHLIDAFGDYVESFTAVEKNDIVDHKIMARAKEIMRRENPDLMVIQMIAVDQTGHSRGVMYPEYLEKIKESDRLIQDFYEWMDREGILEDTVVVVMADHGQGNGIGGHGHLDEGERFVPFLINGPCIQQGMEVKEHRSIVSLAPTIAYLLGVPFPDYSRGPVLVEAIGTVHSEGVTA</sequence>
<dbReference type="EMBL" id="JBHSHC010000033">
    <property type="protein sequence ID" value="MFC4766926.1"/>
    <property type="molecule type" value="Genomic_DNA"/>
</dbReference>
<dbReference type="SUPFAM" id="SSF53649">
    <property type="entry name" value="Alkaline phosphatase-like"/>
    <property type="match status" value="1"/>
</dbReference>
<dbReference type="InterPro" id="IPR002591">
    <property type="entry name" value="Phosphodiest/P_Trfase"/>
</dbReference>
<dbReference type="Pfam" id="PF01663">
    <property type="entry name" value="Phosphodiest"/>
    <property type="match status" value="1"/>
</dbReference>
<gene>
    <name evidence="2" type="ORF">ACFO8Q_06030</name>
</gene>
<dbReference type="InterPro" id="IPR017850">
    <property type="entry name" value="Alkaline_phosphatase_core_sf"/>
</dbReference>
<dbReference type="PANTHER" id="PTHR10151:SF120">
    <property type="entry name" value="BIS(5'-ADENOSYL)-TRIPHOSPHATASE"/>
    <property type="match status" value="1"/>
</dbReference>
<keyword evidence="1" id="KW-0812">Transmembrane</keyword>
<evidence type="ECO:0000313" key="3">
    <source>
        <dbReference type="Proteomes" id="UP001596002"/>
    </source>
</evidence>